<name>A0A498S6L2_ACAVI</name>
<sequence>MPSVFSVESLLDLREAPSPYSMNYRGLNLAFDPLNSENTAKSYLKSCIADAPFSFLKAHNDFASDSNHPANCSSKFSLEFNKRECKTRRARTAFTYEQFVALENKFQSTMTVISQCIEPALSSLISNRCPTFSSFFSSTSSAVSLSSLSLSAPLTSLQQ</sequence>
<protein>
    <recommendedName>
        <fullName evidence="3">Homeobox domain-containing protein</fullName>
    </recommendedName>
</protein>
<dbReference type="Proteomes" id="UP000276991">
    <property type="component" value="Unassembled WGS sequence"/>
</dbReference>
<organism evidence="1 2">
    <name type="scientific">Acanthocheilonema viteae</name>
    <name type="common">Filarial nematode worm</name>
    <name type="synonym">Dipetalonema viteae</name>
    <dbReference type="NCBI Taxonomy" id="6277"/>
    <lineage>
        <taxon>Eukaryota</taxon>
        <taxon>Metazoa</taxon>
        <taxon>Ecdysozoa</taxon>
        <taxon>Nematoda</taxon>
        <taxon>Chromadorea</taxon>
        <taxon>Rhabditida</taxon>
        <taxon>Spirurina</taxon>
        <taxon>Spiruromorpha</taxon>
        <taxon>Filarioidea</taxon>
        <taxon>Onchocercidae</taxon>
        <taxon>Acanthocheilonema</taxon>
    </lineage>
</organism>
<gene>
    <name evidence="1" type="ORF">NAV_LOCUS2081</name>
</gene>
<proteinExistence type="predicted"/>
<dbReference type="AlphaFoldDB" id="A0A498S6L2"/>
<dbReference type="EMBL" id="UPTC01000204">
    <property type="protein sequence ID" value="VBB27251.1"/>
    <property type="molecule type" value="Genomic_DNA"/>
</dbReference>
<evidence type="ECO:0000313" key="1">
    <source>
        <dbReference type="EMBL" id="VBB27251.1"/>
    </source>
</evidence>
<dbReference type="OrthoDB" id="6159439at2759"/>
<evidence type="ECO:0000313" key="2">
    <source>
        <dbReference type="Proteomes" id="UP000276991"/>
    </source>
</evidence>
<reference evidence="1 2" key="1">
    <citation type="submission" date="2018-08" db="EMBL/GenBank/DDBJ databases">
        <authorList>
            <person name="Laetsch R D."/>
            <person name="Stevens L."/>
            <person name="Kumar S."/>
            <person name="Blaxter L. M."/>
        </authorList>
    </citation>
    <scope>NUCLEOTIDE SEQUENCE [LARGE SCALE GENOMIC DNA]</scope>
</reference>
<evidence type="ECO:0008006" key="3">
    <source>
        <dbReference type="Google" id="ProtNLM"/>
    </source>
</evidence>
<keyword evidence="2" id="KW-1185">Reference proteome</keyword>
<accession>A0A498S6L2</accession>